<accession>A0A7U2FF24</accession>
<dbReference type="Proteomes" id="UP000663193">
    <property type="component" value="Chromosome 16"/>
</dbReference>
<protein>
    <submittedName>
        <fullName evidence="1">Uncharacterized protein</fullName>
    </submittedName>
</protein>
<evidence type="ECO:0000313" key="1">
    <source>
        <dbReference type="EMBL" id="QRD04067.1"/>
    </source>
</evidence>
<gene>
    <name evidence="1" type="ORF">JI435_420630</name>
</gene>
<sequence>MVSQKRNPFKLATKFLRSGCQLCGLDEYYSPGLLLLLGSRSEGDIIHRDVRAFAALYIALSSVLCTRADVCHGSGYADSPCIFDTRVIPNVIYFCAENRTSVEDGHVCHGCWTDQHLPRSVIATCISKSSVEFPLPGKSHSCLAFAS</sequence>
<dbReference type="EMBL" id="CP069038">
    <property type="protein sequence ID" value="QRD04067.1"/>
    <property type="molecule type" value="Genomic_DNA"/>
</dbReference>
<proteinExistence type="predicted"/>
<name>A0A7U2FF24_PHANO</name>
<dbReference type="VEuPathDB" id="FungiDB:JI435_420630"/>
<evidence type="ECO:0000313" key="2">
    <source>
        <dbReference type="Proteomes" id="UP000663193"/>
    </source>
</evidence>
<organism evidence="1 2">
    <name type="scientific">Phaeosphaeria nodorum (strain SN15 / ATCC MYA-4574 / FGSC 10173)</name>
    <name type="common">Glume blotch fungus</name>
    <name type="synonym">Parastagonospora nodorum</name>
    <dbReference type="NCBI Taxonomy" id="321614"/>
    <lineage>
        <taxon>Eukaryota</taxon>
        <taxon>Fungi</taxon>
        <taxon>Dikarya</taxon>
        <taxon>Ascomycota</taxon>
        <taxon>Pezizomycotina</taxon>
        <taxon>Dothideomycetes</taxon>
        <taxon>Pleosporomycetidae</taxon>
        <taxon>Pleosporales</taxon>
        <taxon>Pleosporineae</taxon>
        <taxon>Phaeosphaeriaceae</taxon>
        <taxon>Parastagonospora</taxon>
    </lineage>
</organism>
<reference evidence="2" key="1">
    <citation type="journal article" date="2021" name="BMC Genomics">
        <title>Chromosome-level genome assembly and manually-curated proteome of model necrotroph Parastagonospora nodorum Sn15 reveals a genome-wide trove of candidate effector homologs, and redundancy of virulence-related functions within an accessory chromosome.</title>
        <authorList>
            <person name="Bertazzoni S."/>
            <person name="Jones D.A.B."/>
            <person name="Phan H.T."/>
            <person name="Tan K.-C."/>
            <person name="Hane J.K."/>
        </authorList>
    </citation>
    <scope>NUCLEOTIDE SEQUENCE [LARGE SCALE GENOMIC DNA]</scope>
    <source>
        <strain evidence="2">SN15 / ATCC MYA-4574 / FGSC 10173)</strain>
    </source>
</reference>
<dbReference type="AlphaFoldDB" id="A0A7U2FF24"/>
<keyword evidence="2" id="KW-1185">Reference proteome</keyword>